<proteinExistence type="predicted"/>
<name>A0A0E9UCM0_ANGAN</name>
<organism evidence="1">
    <name type="scientific">Anguilla anguilla</name>
    <name type="common">European freshwater eel</name>
    <name type="synonym">Muraena anguilla</name>
    <dbReference type="NCBI Taxonomy" id="7936"/>
    <lineage>
        <taxon>Eukaryota</taxon>
        <taxon>Metazoa</taxon>
        <taxon>Chordata</taxon>
        <taxon>Craniata</taxon>
        <taxon>Vertebrata</taxon>
        <taxon>Euteleostomi</taxon>
        <taxon>Actinopterygii</taxon>
        <taxon>Neopterygii</taxon>
        <taxon>Teleostei</taxon>
        <taxon>Anguilliformes</taxon>
        <taxon>Anguillidae</taxon>
        <taxon>Anguilla</taxon>
    </lineage>
</organism>
<evidence type="ECO:0000313" key="1">
    <source>
        <dbReference type="EMBL" id="JAH63541.1"/>
    </source>
</evidence>
<protein>
    <submittedName>
        <fullName evidence="1">Uncharacterized protein</fullName>
    </submittedName>
</protein>
<accession>A0A0E9UCM0</accession>
<reference evidence="1" key="2">
    <citation type="journal article" date="2015" name="Fish Shellfish Immunol.">
        <title>Early steps in the European eel (Anguilla anguilla)-Vibrio vulnificus interaction in the gills: Role of the RtxA13 toxin.</title>
        <authorList>
            <person name="Callol A."/>
            <person name="Pajuelo D."/>
            <person name="Ebbesson L."/>
            <person name="Teles M."/>
            <person name="MacKenzie S."/>
            <person name="Amaro C."/>
        </authorList>
    </citation>
    <scope>NUCLEOTIDE SEQUENCE</scope>
</reference>
<dbReference type="EMBL" id="GBXM01045036">
    <property type="protein sequence ID" value="JAH63541.1"/>
    <property type="molecule type" value="Transcribed_RNA"/>
</dbReference>
<sequence>MTKRFGLRSSCLATSCIRYWLVVRLLPFRLSFRAWALK</sequence>
<dbReference type="AlphaFoldDB" id="A0A0E9UCM0"/>
<reference evidence="1" key="1">
    <citation type="submission" date="2014-11" db="EMBL/GenBank/DDBJ databases">
        <authorList>
            <person name="Amaro Gonzalez C."/>
        </authorList>
    </citation>
    <scope>NUCLEOTIDE SEQUENCE</scope>
</reference>